<dbReference type="OrthoDB" id="6352119at2"/>
<name>A0A1J0EFM4_9PSED</name>
<dbReference type="InterPro" id="IPR046554">
    <property type="entry name" value="DUF6708"/>
</dbReference>
<keyword evidence="1" id="KW-0472">Membrane</keyword>
<protein>
    <recommendedName>
        <fullName evidence="2">DUF6708 domain-containing protein</fullName>
    </recommendedName>
</protein>
<sequence>MDLGGSFLEVNDTYLDVGSSNLTKPFQARVAVSLPMVVIIVCLLVLPTLMGFATFINPFGRDFWWYFSDFFEFGLWLSVWCGGAAALIGLYAVISTTLTKARTRPIRFNRQRREVCYFPDGSDEPVIQPWEEMVAWLSVSTGVTGVGIMSNYTFGMAIDNPKADTVHFLTQEVMTPIHGLGKWEAIRAYMEKGPQFCPGKAPYEGCHTFDKERADMLEEYQHNERSTLGVGWWYLSHVITWWRFPYWVAEWDHGYSMKALPDSIADWSKPLPPELWAKPSAALKEQSAKIEKAFAQGQDFMTYFKANFSEAQKEPS</sequence>
<reference evidence="4" key="1">
    <citation type="submission" date="2016-10" db="EMBL/GenBank/DDBJ databases">
        <title>Pseudomonas frederiksbergensis ERGS4:02 complete genome.</title>
        <authorList>
            <person name="Kumar R."/>
            <person name="Acharya V."/>
            <person name="Singh D."/>
        </authorList>
    </citation>
    <scope>NUCLEOTIDE SEQUENCE [LARGE SCALE GENOMIC DNA]</scope>
    <source>
        <strain evidence="4">ERGS4:02</strain>
    </source>
</reference>
<feature type="transmembrane region" description="Helical" evidence="1">
    <location>
        <begin position="73"/>
        <end position="94"/>
    </location>
</feature>
<feature type="transmembrane region" description="Helical" evidence="1">
    <location>
        <begin position="30"/>
        <end position="53"/>
    </location>
</feature>
<evidence type="ECO:0000313" key="4">
    <source>
        <dbReference type="Proteomes" id="UP000182567"/>
    </source>
</evidence>
<feature type="domain" description="DUF6708" evidence="2">
    <location>
        <begin position="92"/>
        <end position="249"/>
    </location>
</feature>
<gene>
    <name evidence="3" type="ORF">BLL42_03175</name>
</gene>
<proteinExistence type="predicted"/>
<keyword evidence="1" id="KW-1133">Transmembrane helix</keyword>
<dbReference type="Pfam" id="PF20455">
    <property type="entry name" value="DUF6708"/>
    <property type="match status" value="1"/>
</dbReference>
<dbReference type="EMBL" id="CP017886">
    <property type="protein sequence ID" value="APC14775.1"/>
    <property type="molecule type" value="Genomic_DNA"/>
</dbReference>
<evidence type="ECO:0000256" key="1">
    <source>
        <dbReference type="SAM" id="Phobius"/>
    </source>
</evidence>
<dbReference type="AlphaFoldDB" id="A0A1J0EFM4"/>
<evidence type="ECO:0000259" key="2">
    <source>
        <dbReference type="Pfam" id="PF20455"/>
    </source>
</evidence>
<dbReference type="Proteomes" id="UP000182567">
    <property type="component" value="Chromosome"/>
</dbReference>
<accession>A0A1J0EFM4</accession>
<keyword evidence="1" id="KW-0812">Transmembrane</keyword>
<evidence type="ECO:0000313" key="3">
    <source>
        <dbReference type="EMBL" id="APC14775.1"/>
    </source>
</evidence>
<organism evidence="3 4">
    <name type="scientific">Pseudomonas frederiksbergensis</name>
    <dbReference type="NCBI Taxonomy" id="104087"/>
    <lineage>
        <taxon>Bacteria</taxon>
        <taxon>Pseudomonadati</taxon>
        <taxon>Pseudomonadota</taxon>
        <taxon>Gammaproteobacteria</taxon>
        <taxon>Pseudomonadales</taxon>
        <taxon>Pseudomonadaceae</taxon>
        <taxon>Pseudomonas</taxon>
    </lineage>
</organism>